<dbReference type="InterPro" id="IPR015422">
    <property type="entry name" value="PyrdxlP-dep_Trfase_small"/>
</dbReference>
<name>A0A178IC92_9BACT</name>
<dbReference type="CDD" id="cd00610">
    <property type="entry name" value="OAT_like"/>
    <property type="match status" value="1"/>
</dbReference>
<dbReference type="EMBL" id="LRRQ01000167">
    <property type="protein sequence ID" value="OAM87653.1"/>
    <property type="molecule type" value="Genomic_DNA"/>
</dbReference>
<dbReference type="PANTHER" id="PTHR11986:SF79">
    <property type="entry name" value="ACETYLORNITHINE AMINOTRANSFERASE, MITOCHONDRIAL"/>
    <property type="match status" value="1"/>
</dbReference>
<dbReference type="PANTHER" id="PTHR11986">
    <property type="entry name" value="AMINOTRANSFERASE CLASS III"/>
    <property type="match status" value="1"/>
</dbReference>
<dbReference type="RefSeq" id="WP_068772522.1">
    <property type="nucleotide sequence ID" value="NZ_CP109796.1"/>
</dbReference>
<proteinExistence type="inferred from homology"/>
<dbReference type="Pfam" id="PF00202">
    <property type="entry name" value="Aminotran_3"/>
    <property type="match status" value="1"/>
</dbReference>
<evidence type="ECO:0000256" key="1">
    <source>
        <dbReference type="ARBA" id="ARBA00001933"/>
    </source>
</evidence>
<keyword evidence="7" id="KW-1185">Reference proteome</keyword>
<evidence type="ECO:0000313" key="6">
    <source>
        <dbReference type="EMBL" id="OAM87653.1"/>
    </source>
</evidence>
<dbReference type="OrthoDB" id="9807885at2"/>
<protein>
    <submittedName>
        <fullName evidence="6">Ornithine--oxo-acid aminotransferase</fullName>
    </submittedName>
</protein>
<dbReference type="PIRSF" id="PIRSF000521">
    <property type="entry name" value="Transaminase_4ab_Lys_Orn"/>
    <property type="match status" value="1"/>
</dbReference>
<comment type="caution">
    <text evidence="6">The sequence shown here is derived from an EMBL/GenBank/DDBJ whole genome shotgun (WGS) entry which is preliminary data.</text>
</comment>
<dbReference type="STRING" id="1184151.AW736_22340"/>
<evidence type="ECO:0000256" key="4">
    <source>
        <dbReference type="ARBA" id="ARBA00022898"/>
    </source>
</evidence>
<keyword evidence="4 5" id="KW-0663">Pyridoxal phosphate</keyword>
<dbReference type="GO" id="GO:0030170">
    <property type="term" value="F:pyridoxal phosphate binding"/>
    <property type="evidence" value="ECO:0007669"/>
    <property type="project" value="InterPro"/>
</dbReference>
<dbReference type="GO" id="GO:0042802">
    <property type="term" value="F:identical protein binding"/>
    <property type="evidence" value="ECO:0007669"/>
    <property type="project" value="TreeGrafter"/>
</dbReference>
<dbReference type="InterPro" id="IPR005814">
    <property type="entry name" value="Aminotrans_3"/>
</dbReference>
<dbReference type="PROSITE" id="PS00600">
    <property type="entry name" value="AA_TRANSFER_CLASS_3"/>
    <property type="match status" value="1"/>
</dbReference>
<sequence length="429" mass="47017">MSPFIESLVHADKTAVQRDSIRYWNPHKVHTWQRDGVDFIMGRREGYHMYDMSGHRLIDLHLNGGTFNLGHRNPEIIATLKEALDHFDIGNHHFPAITRAALTKKLVETAPAGMHYAVLASGGGEAIDIGLKCARYGARRKKIVSVIRAYHGHTGLALGTANERYAKQFLSEGDPREFVKVPFNDLDAMEAALRPGDAACVIMETIPATYGFPLPDDGYLPGVKKLCEKYGTLYVADEVQTGLMRCGQLWGISTYGVTPDIIVTSKGLGGGLYPIGAVIVNERAGHWLTEDGWGHISTFGGAELGCIVALKTLEITLRPETVANVKFVAGHLRAGLDRIREKFAPFFSGIRQRGVIFGLEFDHPEGAKLVMPHLYKHGLWAIYSQLDPRILQFKPGLLCTRELCDDILARLEAGLAEAAKSIPAAAAAA</sequence>
<comment type="cofactor">
    <cofactor evidence="1">
        <name>pyridoxal 5'-phosphate</name>
        <dbReference type="ChEBI" id="CHEBI:597326"/>
    </cofactor>
</comment>
<comment type="similarity">
    <text evidence="5">Belongs to the class-III pyridoxal-phosphate-dependent aminotransferase family.</text>
</comment>
<dbReference type="InterPro" id="IPR050103">
    <property type="entry name" value="Class-III_PLP-dep_AT"/>
</dbReference>
<dbReference type="AlphaFoldDB" id="A0A178IC92"/>
<dbReference type="InterPro" id="IPR015421">
    <property type="entry name" value="PyrdxlP-dep_Trfase_major"/>
</dbReference>
<dbReference type="SUPFAM" id="SSF53383">
    <property type="entry name" value="PLP-dependent transferases"/>
    <property type="match status" value="1"/>
</dbReference>
<dbReference type="Proteomes" id="UP000078486">
    <property type="component" value="Unassembled WGS sequence"/>
</dbReference>
<accession>A0A178IC92</accession>
<dbReference type="InterPro" id="IPR015424">
    <property type="entry name" value="PyrdxlP-dep_Trfase"/>
</dbReference>
<evidence type="ECO:0000256" key="5">
    <source>
        <dbReference type="RuleBase" id="RU003560"/>
    </source>
</evidence>
<organism evidence="6 7">
    <name type="scientific">Termitidicoccus mucosus</name>
    <dbReference type="NCBI Taxonomy" id="1184151"/>
    <lineage>
        <taxon>Bacteria</taxon>
        <taxon>Pseudomonadati</taxon>
        <taxon>Verrucomicrobiota</taxon>
        <taxon>Opitutia</taxon>
        <taxon>Opitutales</taxon>
        <taxon>Opitutaceae</taxon>
        <taxon>Termitidicoccus</taxon>
    </lineage>
</organism>
<evidence type="ECO:0000256" key="3">
    <source>
        <dbReference type="ARBA" id="ARBA00022679"/>
    </source>
</evidence>
<dbReference type="GO" id="GO:0008483">
    <property type="term" value="F:transaminase activity"/>
    <property type="evidence" value="ECO:0007669"/>
    <property type="project" value="UniProtKB-KW"/>
</dbReference>
<keyword evidence="2 6" id="KW-0032">Aminotransferase</keyword>
<evidence type="ECO:0000256" key="2">
    <source>
        <dbReference type="ARBA" id="ARBA00022576"/>
    </source>
</evidence>
<dbReference type="Gene3D" id="3.40.640.10">
    <property type="entry name" value="Type I PLP-dependent aspartate aminotransferase-like (Major domain)"/>
    <property type="match status" value="1"/>
</dbReference>
<dbReference type="Gene3D" id="3.90.1150.10">
    <property type="entry name" value="Aspartate Aminotransferase, domain 1"/>
    <property type="match status" value="1"/>
</dbReference>
<evidence type="ECO:0000313" key="7">
    <source>
        <dbReference type="Proteomes" id="UP000078486"/>
    </source>
</evidence>
<keyword evidence="3 6" id="KW-0808">Transferase</keyword>
<dbReference type="InterPro" id="IPR049704">
    <property type="entry name" value="Aminotrans_3_PPA_site"/>
</dbReference>
<gene>
    <name evidence="6" type="ORF">AW736_22340</name>
</gene>
<reference evidence="6 7" key="1">
    <citation type="submission" date="2016-01" db="EMBL/GenBank/DDBJ databases">
        <title>High potential of lignocellulose degradation of a new Verrucomicrobia species.</title>
        <authorList>
            <person name="Wang Y."/>
            <person name="Shi Y."/>
            <person name="Qiu Z."/>
            <person name="Liu S."/>
            <person name="Yang H."/>
        </authorList>
    </citation>
    <scope>NUCLEOTIDE SEQUENCE [LARGE SCALE GENOMIC DNA]</scope>
    <source>
        <strain evidence="6 7">TSB47</strain>
    </source>
</reference>